<keyword evidence="2" id="KW-1185">Reference proteome</keyword>
<comment type="caution">
    <text evidence="1">The sequence shown here is derived from an EMBL/GenBank/DDBJ whole genome shotgun (WGS) entry which is preliminary data.</text>
</comment>
<evidence type="ECO:0000313" key="2">
    <source>
        <dbReference type="Proteomes" id="UP001501116"/>
    </source>
</evidence>
<proteinExistence type="predicted"/>
<name>A0ABN2SYE6_9PSEU</name>
<reference evidence="1 2" key="1">
    <citation type="journal article" date="2019" name="Int. J. Syst. Evol. Microbiol.">
        <title>The Global Catalogue of Microorganisms (GCM) 10K type strain sequencing project: providing services to taxonomists for standard genome sequencing and annotation.</title>
        <authorList>
            <consortium name="The Broad Institute Genomics Platform"/>
            <consortium name="The Broad Institute Genome Sequencing Center for Infectious Disease"/>
            <person name="Wu L."/>
            <person name="Ma J."/>
        </authorList>
    </citation>
    <scope>NUCLEOTIDE SEQUENCE [LARGE SCALE GENOMIC DNA]</scope>
    <source>
        <strain evidence="1 2">JCM 14545</strain>
    </source>
</reference>
<sequence>MADPHTVEAWLCANLDSINPQDPEAFVLRRYTINGDPLPITRTSEPGGQTYTVHPSATTIPTGQLYTVSYEYTTLIATGQHGIHLDIDTITHRLTVDFTATDPTISHIDPMLNFPGYHHTRPHYNTTTPNNPTSLTATMDGWIMPITTIGFIWTHGP</sequence>
<accession>A0ABN2SYE6</accession>
<evidence type="ECO:0000313" key="1">
    <source>
        <dbReference type="EMBL" id="GAA1994779.1"/>
    </source>
</evidence>
<dbReference type="Proteomes" id="UP001501116">
    <property type="component" value="Unassembled WGS sequence"/>
</dbReference>
<organism evidence="1 2">
    <name type="scientific">Amycolatopsis minnesotensis</name>
    <dbReference type="NCBI Taxonomy" id="337894"/>
    <lineage>
        <taxon>Bacteria</taxon>
        <taxon>Bacillati</taxon>
        <taxon>Actinomycetota</taxon>
        <taxon>Actinomycetes</taxon>
        <taxon>Pseudonocardiales</taxon>
        <taxon>Pseudonocardiaceae</taxon>
        <taxon>Amycolatopsis</taxon>
    </lineage>
</organism>
<dbReference type="EMBL" id="BAAANN010000085">
    <property type="protein sequence ID" value="GAA1994779.1"/>
    <property type="molecule type" value="Genomic_DNA"/>
</dbReference>
<gene>
    <name evidence="1" type="ORF">GCM10009754_87660</name>
</gene>
<protein>
    <submittedName>
        <fullName evidence="1">Uncharacterized protein</fullName>
    </submittedName>
</protein>